<dbReference type="GO" id="GO:0009052">
    <property type="term" value="P:pentose-phosphate shunt, non-oxidative branch"/>
    <property type="evidence" value="ECO:0007669"/>
    <property type="project" value="UniProtKB-ARBA"/>
</dbReference>
<dbReference type="CDD" id="cd07033">
    <property type="entry name" value="TPP_PYR_DXS_TK_like"/>
    <property type="match status" value="1"/>
</dbReference>
<evidence type="ECO:0000256" key="15">
    <source>
        <dbReference type="PIRSR" id="PIRSR605478-3"/>
    </source>
</evidence>
<dbReference type="FunFam" id="3.40.50.920:FF:000003">
    <property type="entry name" value="Transketolase"/>
    <property type="match status" value="1"/>
</dbReference>
<proteinExistence type="inferred from homology"/>
<feature type="binding site" evidence="15">
    <location>
        <position position="209"/>
    </location>
    <ligand>
        <name>thiamine diphosphate</name>
        <dbReference type="ChEBI" id="CHEBI:58937"/>
    </ligand>
</feature>
<feature type="binding site" evidence="14">
    <location>
        <position position="408"/>
    </location>
    <ligand>
        <name>substrate</name>
    </ligand>
</feature>
<dbReference type="Pfam" id="PF00456">
    <property type="entry name" value="Transketolase_N"/>
    <property type="match status" value="1"/>
</dbReference>
<feature type="binding site" evidence="16">
    <location>
        <position position="179"/>
    </location>
    <ligand>
        <name>Mg(2+)</name>
        <dbReference type="ChEBI" id="CHEBI:18420"/>
    </ligand>
</feature>
<evidence type="ECO:0000313" key="20">
    <source>
        <dbReference type="Proteomes" id="UP000333828"/>
    </source>
</evidence>
<keyword evidence="9 16" id="KW-0460">Magnesium</keyword>
<dbReference type="GO" id="GO:0004802">
    <property type="term" value="F:transketolase activity"/>
    <property type="evidence" value="ECO:0007669"/>
    <property type="project" value="UniProtKB-UniRule"/>
</dbReference>
<evidence type="ECO:0000256" key="6">
    <source>
        <dbReference type="ARBA" id="ARBA00022679"/>
    </source>
</evidence>
<evidence type="ECO:0000313" key="19">
    <source>
        <dbReference type="EMBL" id="VVD93458.1"/>
    </source>
</evidence>
<feature type="binding site" evidence="15">
    <location>
        <position position="468"/>
    </location>
    <ligand>
        <name>thiamine diphosphate</name>
        <dbReference type="ChEBI" id="CHEBI:58937"/>
    </ligand>
</feature>
<dbReference type="PANTHER" id="PTHR43522">
    <property type="entry name" value="TRANSKETOLASE"/>
    <property type="match status" value="1"/>
</dbReference>
<dbReference type="CDD" id="cd02012">
    <property type="entry name" value="TPP_TK"/>
    <property type="match status" value="1"/>
</dbReference>
<keyword evidence="20" id="KW-1185">Reference proteome</keyword>
<comment type="cofactor">
    <cofactor evidence="16">
        <name>Mg(2+)</name>
        <dbReference type="ChEBI" id="CHEBI:18420"/>
    </cofactor>
    <text evidence="16">Binds 1 Mg(2+) ion per subunit. Can also utilize other divalent metal cations, such as Ca(2+), Mn(2+) and Co(2+).</text>
</comment>
<feature type="domain" description="Transketolase-like pyrimidine-binding" evidence="18">
    <location>
        <begin position="378"/>
        <end position="556"/>
    </location>
</feature>
<evidence type="ECO:0000259" key="18">
    <source>
        <dbReference type="SMART" id="SM00861"/>
    </source>
</evidence>
<dbReference type="PANTHER" id="PTHR43522:SF2">
    <property type="entry name" value="TRANSKETOLASE 1-RELATED"/>
    <property type="match status" value="1"/>
</dbReference>
<evidence type="ECO:0000256" key="14">
    <source>
        <dbReference type="PIRSR" id="PIRSR605478-2"/>
    </source>
</evidence>
<feature type="binding site" evidence="16">
    <location>
        <position position="209"/>
    </location>
    <ligand>
        <name>Mg(2+)</name>
        <dbReference type="ChEBI" id="CHEBI:18420"/>
    </ligand>
</feature>
<protein>
    <recommendedName>
        <fullName evidence="5 12">Transketolase</fullName>
        <ecNumber evidence="5 12">2.2.1.1</ecNumber>
    </recommendedName>
</protein>
<evidence type="ECO:0000256" key="4">
    <source>
        <dbReference type="ARBA" id="ARBA00011738"/>
    </source>
</evidence>
<comment type="catalytic activity">
    <reaction evidence="11">
        <text>D-sedoheptulose 7-phosphate + D-glyceraldehyde 3-phosphate = aldehydo-D-ribose 5-phosphate + D-xylulose 5-phosphate</text>
        <dbReference type="Rhea" id="RHEA:10508"/>
        <dbReference type="ChEBI" id="CHEBI:57483"/>
        <dbReference type="ChEBI" id="CHEBI:57737"/>
        <dbReference type="ChEBI" id="CHEBI:58273"/>
        <dbReference type="ChEBI" id="CHEBI:59776"/>
        <dbReference type="EC" id="2.2.1.1"/>
    </reaction>
</comment>
<dbReference type="AlphaFoldDB" id="A0A5E4U317"/>
<feature type="site" description="Important for catalytic activity" evidence="17">
    <location>
        <position position="34"/>
    </location>
</feature>
<evidence type="ECO:0000256" key="3">
    <source>
        <dbReference type="ARBA" id="ARBA00007131"/>
    </source>
</evidence>
<feature type="binding site" evidence="15">
    <location>
        <position position="74"/>
    </location>
    <ligand>
        <name>thiamine diphosphate</name>
        <dbReference type="ChEBI" id="CHEBI:58937"/>
    </ligand>
</feature>
<dbReference type="InterPro" id="IPR005474">
    <property type="entry name" value="Transketolase_N"/>
</dbReference>
<feature type="binding site" evidence="14">
    <location>
        <position position="285"/>
    </location>
    <ligand>
        <name>substrate</name>
    </ligand>
</feature>
<dbReference type="PROSITE" id="PS00802">
    <property type="entry name" value="TRANSKETOLASE_2"/>
    <property type="match status" value="1"/>
</dbReference>
<dbReference type="RefSeq" id="WP_150683703.1">
    <property type="nucleotide sequence ID" value="NZ_CABPSI010000002.1"/>
</dbReference>
<feature type="active site" description="Proton donor" evidence="13">
    <location>
        <position position="443"/>
    </location>
</feature>
<comment type="cofactor">
    <cofactor evidence="15">
        <name>thiamine diphosphate</name>
        <dbReference type="ChEBI" id="CHEBI:58937"/>
    </cofactor>
    <text evidence="15">Binds 1 thiamine pyrophosphate per subunit. During the reaction, the substrate forms a covalent intermediate with the cofactor.</text>
</comment>
<evidence type="ECO:0000256" key="12">
    <source>
        <dbReference type="NCBIfam" id="TIGR00232"/>
    </source>
</evidence>
<evidence type="ECO:0000256" key="9">
    <source>
        <dbReference type="ARBA" id="ARBA00022842"/>
    </source>
</evidence>
<feature type="binding site" evidence="14">
    <location>
        <position position="551"/>
    </location>
    <ligand>
        <name>substrate</name>
    </ligand>
</feature>
<evidence type="ECO:0000256" key="10">
    <source>
        <dbReference type="ARBA" id="ARBA00023052"/>
    </source>
</evidence>
<dbReference type="Pfam" id="PF02779">
    <property type="entry name" value="Transket_pyr"/>
    <property type="match status" value="1"/>
</dbReference>
<feature type="binding site" evidence="15">
    <location>
        <position position="180"/>
    </location>
    <ligand>
        <name>thiamine diphosphate</name>
        <dbReference type="ChEBI" id="CHEBI:58937"/>
    </ligand>
</feature>
<comment type="cofactor">
    <cofactor evidence="2">
        <name>Co(2+)</name>
        <dbReference type="ChEBI" id="CHEBI:48828"/>
    </cofactor>
</comment>
<evidence type="ECO:0000256" key="5">
    <source>
        <dbReference type="ARBA" id="ARBA00013152"/>
    </source>
</evidence>
<reference evidence="19 20" key="1">
    <citation type="submission" date="2019-08" db="EMBL/GenBank/DDBJ databases">
        <authorList>
            <person name="Peeters C."/>
        </authorList>
    </citation>
    <scope>NUCLEOTIDE SEQUENCE [LARGE SCALE GENOMIC DNA]</scope>
    <source>
        <strain evidence="19 20">LMG 31115</strain>
    </source>
</reference>
<dbReference type="FunFam" id="3.40.50.970:FF:000003">
    <property type="entry name" value="Transketolase"/>
    <property type="match status" value="1"/>
</dbReference>
<feature type="binding site" evidence="15">
    <location>
        <position position="285"/>
    </location>
    <ligand>
        <name>thiamine diphosphate</name>
        <dbReference type="ChEBI" id="CHEBI:58937"/>
    </ligand>
</feature>
<dbReference type="SMART" id="SM00861">
    <property type="entry name" value="Transket_pyr"/>
    <property type="match status" value="1"/>
</dbReference>
<dbReference type="Proteomes" id="UP000333828">
    <property type="component" value="Unassembled WGS sequence"/>
</dbReference>
<accession>A0A5E4U317</accession>
<dbReference type="SUPFAM" id="SSF52922">
    <property type="entry name" value="TK C-terminal domain-like"/>
    <property type="match status" value="1"/>
</dbReference>
<dbReference type="InterPro" id="IPR055152">
    <property type="entry name" value="Transketolase-like_C_2"/>
</dbReference>
<evidence type="ECO:0000256" key="13">
    <source>
        <dbReference type="PIRSR" id="PIRSR605478-1"/>
    </source>
</evidence>
<dbReference type="EMBL" id="CABPSI010000002">
    <property type="protein sequence ID" value="VVD93458.1"/>
    <property type="molecule type" value="Genomic_DNA"/>
</dbReference>
<keyword evidence="8" id="KW-0106">Calcium</keyword>
<feature type="binding site" evidence="14">
    <location>
        <position position="381"/>
    </location>
    <ligand>
        <name>substrate</name>
    </ligand>
</feature>
<gene>
    <name evidence="19" type="ORF">PIN31115_01720</name>
</gene>
<evidence type="ECO:0000256" key="2">
    <source>
        <dbReference type="ARBA" id="ARBA00001941"/>
    </source>
</evidence>
<feature type="binding site" evidence="16">
    <location>
        <position position="211"/>
    </location>
    <ligand>
        <name>Mg(2+)</name>
        <dbReference type="ChEBI" id="CHEBI:18420"/>
    </ligand>
</feature>
<feature type="binding site" evidence="14">
    <location>
        <position position="492"/>
    </location>
    <ligand>
        <name>substrate</name>
    </ligand>
</feature>
<feature type="binding site" evidence="14">
    <location>
        <position position="504"/>
    </location>
    <ligand>
        <name>substrate</name>
    </ligand>
</feature>
<feature type="binding site" evidence="14">
    <location>
        <position position="34"/>
    </location>
    <ligand>
        <name>substrate</name>
    </ligand>
</feature>
<dbReference type="EC" id="2.2.1.1" evidence="5 12"/>
<evidence type="ECO:0000256" key="16">
    <source>
        <dbReference type="PIRSR" id="PIRSR605478-4"/>
    </source>
</evidence>
<dbReference type="Gene3D" id="3.40.50.970">
    <property type="match status" value="2"/>
</dbReference>
<keyword evidence="6" id="KW-0808">Transferase</keyword>
<evidence type="ECO:0000256" key="17">
    <source>
        <dbReference type="PIRSR" id="PIRSR605478-5"/>
    </source>
</evidence>
<feature type="binding site" evidence="14">
    <location>
        <position position="500"/>
    </location>
    <ligand>
        <name>substrate</name>
    </ligand>
</feature>
<feature type="binding site" evidence="15">
    <location>
        <begin position="138"/>
        <end position="140"/>
    </location>
    <ligand>
        <name>thiamine diphosphate</name>
        <dbReference type="ChEBI" id="CHEBI:58937"/>
    </ligand>
</feature>
<comment type="cofactor">
    <cofactor evidence="1">
        <name>Ca(2+)</name>
        <dbReference type="ChEBI" id="CHEBI:29108"/>
    </cofactor>
</comment>
<dbReference type="Pfam" id="PF22613">
    <property type="entry name" value="Transketolase_C_1"/>
    <property type="match status" value="1"/>
</dbReference>
<evidence type="ECO:0000256" key="7">
    <source>
        <dbReference type="ARBA" id="ARBA00022723"/>
    </source>
</evidence>
<dbReference type="NCBIfam" id="TIGR00232">
    <property type="entry name" value="tktlase_bact"/>
    <property type="match status" value="1"/>
</dbReference>
<organism evidence="19 20">
    <name type="scientific">Pandoraea iniqua</name>
    <dbReference type="NCBI Taxonomy" id="2508288"/>
    <lineage>
        <taxon>Bacteria</taxon>
        <taxon>Pseudomonadati</taxon>
        <taxon>Pseudomonadota</taxon>
        <taxon>Betaproteobacteria</taxon>
        <taxon>Burkholderiales</taxon>
        <taxon>Burkholderiaceae</taxon>
        <taxon>Pandoraea</taxon>
    </lineage>
</organism>
<dbReference type="InterPro" id="IPR005475">
    <property type="entry name" value="Transketolase-like_Pyr-bd"/>
</dbReference>
<dbReference type="InterPro" id="IPR020826">
    <property type="entry name" value="Transketolase_BS"/>
</dbReference>
<dbReference type="InterPro" id="IPR005478">
    <property type="entry name" value="Transketolase_bac-like"/>
</dbReference>
<dbReference type="Gene3D" id="3.40.50.920">
    <property type="match status" value="1"/>
</dbReference>
<feature type="site" description="Important for catalytic activity" evidence="17">
    <location>
        <position position="285"/>
    </location>
</feature>
<name>A0A5E4U317_9BURK</name>
<keyword evidence="10 15" id="KW-0786">Thiamine pyrophosphate</keyword>
<keyword evidence="7 16" id="KW-0479">Metal-binding</keyword>
<comment type="subunit">
    <text evidence="4">Homodimer.</text>
</comment>
<comment type="similarity">
    <text evidence="3">Belongs to the transketolase family.</text>
</comment>
<evidence type="ECO:0000256" key="11">
    <source>
        <dbReference type="ARBA" id="ARBA00049473"/>
    </source>
</evidence>
<dbReference type="GO" id="GO:0046872">
    <property type="term" value="F:metal ion binding"/>
    <property type="evidence" value="ECO:0007669"/>
    <property type="project" value="UniProtKB-KW"/>
</dbReference>
<evidence type="ECO:0000256" key="1">
    <source>
        <dbReference type="ARBA" id="ARBA00001913"/>
    </source>
</evidence>
<dbReference type="FunFam" id="3.40.50.970:FF:000004">
    <property type="entry name" value="Transketolase"/>
    <property type="match status" value="1"/>
</dbReference>
<dbReference type="InterPro" id="IPR029061">
    <property type="entry name" value="THDP-binding"/>
</dbReference>
<dbReference type="InterPro" id="IPR033247">
    <property type="entry name" value="Transketolase_fam"/>
</dbReference>
<dbReference type="InterPro" id="IPR009014">
    <property type="entry name" value="Transketo_C/PFOR_II"/>
</dbReference>
<dbReference type="GO" id="GO:0005829">
    <property type="term" value="C:cytosol"/>
    <property type="evidence" value="ECO:0007669"/>
    <property type="project" value="TreeGrafter"/>
</dbReference>
<dbReference type="SUPFAM" id="SSF52518">
    <property type="entry name" value="Thiamin diphosphate-binding fold (THDP-binding)"/>
    <property type="match status" value="2"/>
</dbReference>
<evidence type="ECO:0000256" key="8">
    <source>
        <dbReference type="ARBA" id="ARBA00022837"/>
    </source>
</evidence>
<sequence>MEPSVIQQQDPDLLCINTLRTLSIDAVQMAQSGHPGTPMDAAPTLYCLWQWFLRYDPEHPHWPNRDRFVLSNGHACALLYSLLHLCGVKGEDPDAPTPQTYDGLAVTLQDLKTFRQAGSHCTGHPEYGWTTGVETTTGPLGQGIATSVGMAISQRWLSATYDRPGLALFDHNVYALCGDGDMMEGLGAEAASLAGHLKLANLCWIYDDNHITIEGSTRLAFTEDVAARFIAYGWHVERVSDANDLAQLRAAYQRFLDTDDAPTLIVVQSHIGYGAPHRQDTREAHGEPLGEAEVRLAKQFYGMDPDKQFDIPDGVTEHLRDNFGRRGAEAYAAWAAQSAAYRAQYPDLADALAQMSARKLPDDWDASLPTFDAPAPDIATRAVSGQVLNAIAARVPWLIGGAADLSPSTLTRLTFDGASDFQPPAPDDDGTYAGRNFHFGVREHAMCAVANGMSLSLLRPFVSSFLIFTDYCRAALRLGAMMELPLITIWTHDSISLGEDGPTHQPVEQLASLRAMPGMIVLRPADAGEVVEAWRFIMTLRHTPVCLALTRQPLPVLDRTRYASASGVSRGAYVLIDACVDAGLEDATPDVLLLASGSEVALCVAAYDELRREGILARVVSMPSWEVFESQSQAYHDSVLPPELAARVAVEEASSFGWERYTGIDGAILGLHTFGMSAPREALARHFGFDVTHVVAAAKAQIMSHGVKPRLPANIAGKTP</sequence>